<accession>A0AAV4N7Y2</accession>
<keyword evidence="1" id="KW-0677">Repeat</keyword>
<dbReference type="InterPro" id="IPR002017">
    <property type="entry name" value="Spectrin_repeat"/>
</dbReference>
<keyword evidence="4" id="KW-1185">Reference proteome</keyword>
<evidence type="ECO:0000313" key="4">
    <source>
        <dbReference type="Proteomes" id="UP001054945"/>
    </source>
</evidence>
<gene>
    <name evidence="3" type="primary">X975_17957</name>
    <name evidence="3" type="ORF">CEXT_270901</name>
</gene>
<evidence type="ECO:0000256" key="2">
    <source>
        <dbReference type="SAM" id="Coils"/>
    </source>
</evidence>
<organism evidence="3 4">
    <name type="scientific">Caerostris extrusa</name>
    <name type="common">Bark spider</name>
    <name type="synonym">Caerostris bankana</name>
    <dbReference type="NCBI Taxonomy" id="172846"/>
    <lineage>
        <taxon>Eukaryota</taxon>
        <taxon>Metazoa</taxon>
        <taxon>Ecdysozoa</taxon>
        <taxon>Arthropoda</taxon>
        <taxon>Chelicerata</taxon>
        <taxon>Arachnida</taxon>
        <taxon>Araneae</taxon>
        <taxon>Araneomorphae</taxon>
        <taxon>Entelegynae</taxon>
        <taxon>Araneoidea</taxon>
        <taxon>Araneidae</taxon>
        <taxon>Caerostris</taxon>
    </lineage>
</organism>
<dbReference type="Gene3D" id="1.20.58.60">
    <property type="match status" value="3"/>
</dbReference>
<dbReference type="Proteomes" id="UP001054945">
    <property type="component" value="Unassembled WGS sequence"/>
</dbReference>
<keyword evidence="2" id="KW-0175">Coiled coil</keyword>
<name>A0AAV4N7Y2_CAEEX</name>
<comment type="caution">
    <text evidence="3">The sequence shown here is derived from an EMBL/GenBank/DDBJ whole genome shotgun (WGS) entry which is preliminary data.</text>
</comment>
<dbReference type="SUPFAM" id="SSF46966">
    <property type="entry name" value="Spectrin repeat"/>
    <property type="match status" value="3"/>
</dbReference>
<dbReference type="EMBL" id="BPLR01003063">
    <property type="protein sequence ID" value="GIX80803.1"/>
    <property type="molecule type" value="Genomic_DNA"/>
</dbReference>
<dbReference type="PANTHER" id="PTHR11915">
    <property type="entry name" value="SPECTRIN/FILAMIN RELATED CYTOSKELETAL PROTEIN"/>
    <property type="match status" value="1"/>
</dbReference>
<sequence length="495" mass="57243">MFQVLGPIASEPRMVTSQVQQVQVMRDEFTSQQYLIDRLNELSKTIIQYLNKIGLSTVKITEQMSMIQHQWNDMSGRLIEREKNLETASGIVKDFHKSLSELQGKVQLVSDKFDSLEKEEIDEELDKQRPLITDVFSVCEQLCDILSDSASKTEIKYKVTQLEKFYSTLKKKIACEEISSWLKTTETSFSHFGPISADMSKLLKETEEFEALKSELSVHYQEYRNIQQVGEEILSTSEIDKEAIKKQLTTLKKKWKDLNNDVSSKVQSLEDLFQTVLDFEENLRDLQHSIQRLEDKMCSHDALGDVSCDPVLLDRLKILLEEAVAMKMKSISNQIFYRPRKKKSGIRKMYEEISKHDHIPETKNYFEQINTLSRQIARLEEHVNEKEITIATMITRIESFHSMYSDTEKITKSLLKKEETFDATVGDVETIRRNQQKFKEFHSSEVIPLSKQIVEVNKIGQGLIQSATGGVDTTDLEQKLEVLNNSWNNLQESVS</sequence>
<feature type="coiled-coil region" evidence="2">
    <location>
        <begin position="241"/>
        <end position="296"/>
    </location>
</feature>
<evidence type="ECO:0000313" key="3">
    <source>
        <dbReference type="EMBL" id="GIX80803.1"/>
    </source>
</evidence>
<feature type="coiled-coil region" evidence="2">
    <location>
        <begin position="362"/>
        <end position="389"/>
    </location>
</feature>
<dbReference type="AlphaFoldDB" id="A0AAV4N7Y2"/>
<proteinExistence type="predicted"/>
<protein>
    <submittedName>
        <fullName evidence="3">Microtubule-actin cross-linking factor 1, isoform 4</fullName>
    </submittedName>
</protein>
<evidence type="ECO:0000256" key="1">
    <source>
        <dbReference type="ARBA" id="ARBA00022737"/>
    </source>
</evidence>
<dbReference type="Pfam" id="PF00435">
    <property type="entry name" value="Spectrin"/>
    <property type="match status" value="2"/>
</dbReference>
<dbReference type="SMART" id="SM00150">
    <property type="entry name" value="SPEC"/>
    <property type="match status" value="2"/>
</dbReference>
<dbReference type="InterPro" id="IPR018159">
    <property type="entry name" value="Spectrin/alpha-actinin"/>
</dbReference>
<reference evidence="3 4" key="1">
    <citation type="submission" date="2021-06" db="EMBL/GenBank/DDBJ databases">
        <title>Caerostris extrusa draft genome.</title>
        <authorList>
            <person name="Kono N."/>
            <person name="Arakawa K."/>
        </authorList>
    </citation>
    <scope>NUCLEOTIDE SEQUENCE [LARGE SCALE GENOMIC DNA]</scope>
</reference>